<dbReference type="PROSITE" id="PS50109">
    <property type="entry name" value="HIS_KIN"/>
    <property type="match status" value="1"/>
</dbReference>
<dbReference type="InterPro" id="IPR036890">
    <property type="entry name" value="HATPase_C_sf"/>
</dbReference>
<sequence>MPRINYYHVTGNVLLIILITAFCTLNASGQKDTASPVKRITKFSNIDSAKHYSDSLLIIAENKKDNVLKGQIFYYTSFKYYQAGEETTALDYARRAVAAITPQTDSVTYIKSRLMIAYMLSRAAQNEPALKEAFETLKITDKFGWSKLRIETKVCIADIYRPLREVDRALPFARQAVNEAMAIKDTGLYIFAASTLSNVYSNAKKHGDIPRKNLEQAIFYLERILNKPYEDKISTFAKVNYMGNLGRLYQMQKNFAKAEDILLKSLAVAEKNNYPSLAKHNLNELATLSLDYKNYKKAVEYGNRALAVQPGADGNRVLQRNIYNKLADAYASLGNYKQAYDFSVKENQLNDSILTTDQSRFSAELDKKYQNDKRLLQAANKNTLLTQQRNFTVLIAAFILAGIIAAYRWLVYKKKKEAAVLEQEHKQMAKIDAMKTRFFANISHELKTPLTLIAGPAEQLLVSESVTPEQKNNLRAISRNSKKLLDMVNELLDLGKMEHGNLMVKPQAVNLASFIKVIYQGFASAAEYKKISYTLTSEIDASLHIWLDKFKFEKVANNFISNAIKYTPSSRSVNVVAGIEKGSVVFSVQDNGPGIHPNDLPQIFDRYYQGRSSQTNAEGGTGIGLSIAKEYTELMGGHIEVENNYGKSTIFKAIIPVKEVTLQDSHTDLQIDDNKILQKPAHSGDKLVLLVEDHDEMVSYIASVLSPVYRIKTANNGIKALELLQLNEDLPDLIVSDVMMPEMDGFTLLSQLKAHPIYCRIPVIMLTALSDNRNKLQALNIGVDDYLIKPFMAAELLARTNNLLANIHSRTYDNDDETYTPGTNHTLVVEEITNKKAEVQISPADLAWLNQLEKTVRNFIGNTELNLAILSDEVAISERQLFRRIKSITGLTPNKYIRTIRLQIAREAIESGKYRTIAEIAYIAGFETPTYFSKLFKEHFGRDIGELL</sequence>
<keyword evidence="4" id="KW-0805">Transcription regulation</keyword>
<dbReference type="InterPro" id="IPR001789">
    <property type="entry name" value="Sig_transdc_resp-reg_receiver"/>
</dbReference>
<dbReference type="Gene3D" id="1.10.10.60">
    <property type="entry name" value="Homeodomain-like"/>
    <property type="match status" value="1"/>
</dbReference>
<dbReference type="InterPro" id="IPR003594">
    <property type="entry name" value="HATPase_dom"/>
</dbReference>
<dbReference type="SUPFAM" id="SSF46689">
    <property type="entry name" value="Homeodomain-like"/>
    <property type="match status" value="1"/>
</dbReference>
<dbReference type="GO" id="GO:0005524">
    <property type="term" value="F:ATP binding"/>
    <property type="evidence" value="ECO:0007669"/>
    <property type="project" value="UniProtKB-KW"/>
</dbReference>
<keyword evidence="7" id="KW-1133">Transmembrane helix</keyword>
<proteinExistence type="predicted"/>
<evidence type="ECO:0000313" key="12">
    <source>
        <dbReference type="Proteomes" id="UP001597010"/>
    </source>
</evidence>
<evidence type="ECO:0000256" key="6">
    <source>
        <dbReference type="PROSITE-ProRule" id="PRU00169"/>
    </source>
</evidence>
<gene>
    <name evidence="11" type="ORF">ACFQZX_19350</name>
</gene>
<evidence type="ECO:0000313" key="11">
    <source>
        <dbReference type="EMBL" id="MFD0795787.1"/>
    </source>
</evidence>
<evidence type="ECO:0000259" key="9">
    <source>
        <dbReference type="PROSITE" id="PS50109"/>
    </source>
</evidence>
<dbReference type="PANTHER" id="PTHR43547">
    <property type="entry name" value="TWO-COMPONENT HISTIDINE KINASE"/>
    <property type="match status" value="1"/>
</dbReference>
<dbReference type="InterPro" id="IPR018060">
    <property type="entry name" value="HTH_AraC"/>
</dbReference>
<keyword evidence="11" id="KW-0547">Nucleotide-binding</keyword>
<evidence type="ECO:0000259" key="8">
    <source>
        <dbReference type="PROSITE" id="PS01124"/>
    </source>
</evidence>
<dbReference type="SMART" id="SM00342">
    <property type="entry name" value="HTH_ARAC"/>
    <property type="match status" value="1"/>
</dbReference>
<dbReference type="Gene3D" id="3.30.565.10">
    <property type="entry name" value="Histidine kinase-like ATPase, C-terminal domain"/>
    <property type="match status" value="1"/>
</dbReference>
<dbReference type="SUPFAM" id="SSF52172">
    <property type="entry name" value="CheY-like"/>
    <property type="match status" value="1"/>
</dbReference>
<keyword evidence="5" id="KW-0804">Transcription</keyword>
<dbReference type="Pfam" id="PF00072">
    <property type="entry name" value="Response_reg"/>
    <property type="match status" value="1"/>
</dbReference>
<dbReference type="Pfam" id="PF12833">
    <property type="entry name" value="HTH_18"/>
    <property type="match status" value="1"/>
</dbReference>
<dbReference type="SUPFAM" id="SSF47384">
    <property type="entry name" value="Homodimeric domain of signal transducing histidine kinase"/>
    <property type="match status" value="1"/>
</dbReference>
<dbReference type="SMART" id="SM00387">
    <property type="entry name" value="HATPase_c"/>
    <property type="match status" value="1"/>
</dbReference>
<feature type="transmembrane region" description="Helical" evidence="7">
    <location>
        <begin position="391"/>
        <end position="410"/>
    </location>
</feature>
<dbReference type="Pfam" id="PF00512">
    <property type="entry name" value="HisKA"/>
    <property type="match status" value="1"/>
</dbReference>
<keyword evidence="11" id="KW-0067">ATP-binding</keyword>
<dbReference type="CDD" id="cd00075">
    <property type="entry name" value="HATPase"/>
    <property type="match status" value="1"/>
</dbReference>
<dbReference type="Gene3D" id="3.40.50.2300">
    <property type="match status" value="1"/>
</dbReference>
<name>A0ABW3AXG1_9SPHI</name>
<accession>A0ABW3AXG1</accession>
<dbReference type="PROSITE" id="PS50110">
    <property type="entry name" value="RESPONSE_REGULATORY"/>
    <property type="match status" value="1"/>
</dbReference>
<keyword evidence="3 6" id="KW-0597">Phosphoprotein</keyword>
<dbReference type="PANTHER" id="PTHR43547:SF2">
    <property type="entry name" value="HYBRID SIGNAL TRANSDUCTION HISTIDINE KINASE C"/>
    <property type="match status" value="1"/>
</dbReference>
<comment type="catalytic activity">
    <reaction evidence="1">
        <text>ATP + protein L-histidine = ADP + protein N-phospho-L-histidine.</text>
        <dbReference type="EC" id="2.7.13.3"/>
    </reaction>
</comment>
<dbReference type="Proteomes" id="UP001597010">
    <property type="component" value="Unassembled WGS sequence"/>
</dbReference>
<dbReference type="SUPFAM" id="SSF55874">
    <property type="entry name" value="ATPase domain of HSP90 chaperone/DNA topoisomerase II/histidine kinase"/>
    <property type="match status" value="1"/>
</dbReference>
<comment type="caution">
    <text evidence="11">The sequence shown here is derived from an EMBL/GenBank/DDBJ whole genome shotgun (WGS) entry which is preliminary data.</text>
</comment>
<feature type="domain" description="Response regulatory" evidence="10">
    <location>
        <begin position="687"/>
        <end position="804"/>
    </location>
</feature>
<dbReference type="PRINTS" id="PR00344">
    <property type="entry name" value="BCTRLSENSOR"/>
</dbReference>
<dbReference type="Pfam" id="PF02518">
    <property type="entry name" value="HATPase_c"/>
    <property type="match status" value="1"/>
</dbReference>
<evidence type="ECO:0000256" key="7">
    <source>
        <dbReference type="SAM" id="Phobius"/>
    </source>
</evidence>
<feature type="modified residue" description="4-aspartylphosphate" evidence="6">
    <location>
        <position position="737"/>
    </location>
</feature>
<dbReference type="EMBL" id="JBHTHZ010000014">
    <property type="protein sequence ID" value="MFD0795787.1"/>
    <property type="molecule type" value="Genomic_DNA"/>
</dbReference>
<keyword evidence="12" id="KW-1185">Reference proteome</keyword>
<dbReference type="Gene3D" id="1.25.40.10">
    <property type="entry name" value="Tetratricopeptide repeat domain"/>
    <property type="match status" value="2"/>
</dbReference>
<feature type="domain" description="HTH araC/xylS-type" evidence="8">
    <location>
        <begin position="850"/>
        <end position="948"/>
    </location>
</feature>
<evidence type="ECO:0000259" key="10">
    <source>
        <dbReference type="PROSITE" id="PS50110"/>
    </source>
</evidence>
<dbReference type="InterPro" id="IPR019734">
    <property type="entry name" value="TPR_rpt"/>
</dbReference>
<dbReference type="InterPro" id="IPR036097">
    <property type="entry name" value="HisK_dim/P_sf"/>
</dbReference>
<protein>
    <recommendedName>
        <fullName evidence="2">histidine kinase</fullName>
        <ecNumber evidence="2">2.7.13.3</ecNumber>
    </recommendedName>
</protein>
<dbReference type="RefSeq" id="WP_377118526.1">
    <property type="nucleotide sequence ID" value="NZ_JBHTHZ010000014.1"/>
</dbReference>
<dbReference type="SMART" id="SM00028">
    <property type="entry name" value="TPR"/>
    <property type="match status" value="2"/>
</dbReference>
<keyword evidence="7" id="KW-0472">Membrane</keyword>
<dbReference type="PROSITE" id="PS01124">
    <property type="entry name" value="HTH_ARAC_FAMILY_2"/>
    <property type="match status" value="1"/>
</dbReference>
<dbReference type="CDD" id="cd00082">
    <property type="entry name" value="HisKA"/>
    <property type="match status" value="1"/>
</dbReference>
<dbReference type="InterPro" id="IPR011006">
    <property type="entry name" value="CheY-like_superfamily"/>
</dbReference>
<evidence type="ECO:0000256" key="3">
    <source>
        <dbReference type="ARBA" id="ARBA00022553"/>
    </source>
</evidence>
<organism evidence="11 12">
    <name type="scientific">Mucilaginibacter litoreus</name>
    <dbReference type="NCBI Taxonomy" id="1048221"/>
    <lineage>
        <taxon>Bacteria</taxon>
        <taxon>Pseudomonadati</taxon>
        <taxon>Bacteroidota</taxon>
        <taxon>Sphingobacteriia</taxon>
        <taxon>Sphingobacteriales</taxon>
        <taxon>Sphingobacteriaceae</taxon>
        <taxon>Mucilaginibacter</taxon>
    </lineage>
</organism>
<dbReference type="InterPro" id="IPR003661">
    <property type="entry name" value="HisK_dim/P_dom"/>
</dbReference>
<evidence type="ECO:0000256" key="4">
    <source>
        <dbReference type="ARBA" id="ARBA00023015"/>
    </source>
</evidence>
<evidence type="ECO:0000256" key="5">
    <source>
        <dbReference type="ARBA" id="ARBA00023163"/>
    </source>
</evidence>
<feature type="domain" description="Histidine kinase" evidence="9">
    <location>
        <begin position="441"/>
        <end position="659"/>
    </location>
</feature>
<evidence type="ECO:0000256" key="2">
    <source>
        <dbReference type="ARBA" id="ARBA00012438"/>
    </source>
</evidence>
<dbReference type="EC" id="2.7.13.3" evidence="2"/>
<dbReference type="InterPro" id="IPR011990">
    <property type="entry name" value="TPR-like_helical_dom_sf"/>
</dbReference>
<keyword evidence="7" id="KW-0812">Transmembrane</keyword>
<reference evidence="12" key="1">
    <citation type="journal article" date="2019" name="Int. J. Syst. Evol. Microbiol.">
        <title>The Global Catalogue of Microorganisms (GCM) 10K type strain sequencing project: providing services to taxonomists for standard genome sequencing and annotation.</title>
        <authorList>
            <consortium name="The Broad Institute Genomics Platform"/>
            <consortium name="The Broad Institute Genome Sequencing Center for Infectious Disease"/>
            <person name="Wu L."/>
            <person name="Ma J."/>
        </authorList>
    </citation>
    <scope>NUCLEOTIDE SEQUENCE [LARGE SCALE GENOMIC DNA]</scope>
    <source>
        <strain evidence="12">CCUG 61484</strain>
    </source>
</reference>
<dbReference type="SUPFAM" id="SSF48452">
    <property type="entry name" value="TPR-like"/>
    <property type="match status" value="2"/>
</dbReference>
<dbReference type="SMART" id="SM00448">
    <property type="entry name" value="REC"/>
    <property type="match status" value="1"/>
</dbReference>
<dbReference type="InterPro" id="IPR004358">
    <property type="entry name" value="Sig_transdc_His_kin-like_C"/>
</dbReference>
<dbReference type="SMART" id="SM00388">
    <property type="entry name" value="HisKA"/>
    <property type="match status" value="1"/>
</dbReference>
<dbReference type="InterPro" id="IPR005467">
    <property type="entry name" value="His_kinase_dom"/>
</dbReference>
<evidence type="ECO:0000256" key="1">
    <source>
        <dbReference type="ARBA" id="ARBA00000085"/>
    </source>
</evidence>
<dbReference type="Gene3D" id="1.10.287.130">
    <property type="match status" value="1"/>
</dbReference>
<dbReference type="InterPro" id="IPR009057">
    <property type="entry name" value="Homeodomain-like_sf"/>
</dbReference>